<sequence>MKSQTNLITARLTPQTEPILLQIFRPNTPAIMAPNGRATASTVTQVPVTPGHMPPQQFENLVDGYGQPFHVPDFSINDIRKAIPKDCFERSALRGLSYVLRDLSLIIITFYTFNGWLDVDGVESSLTRWSLWSVYGFLNGLFGTGLWVLAHECGHQAFSPSKVINDTVGFVLHSSLLVPYFSWKISHGKHHKGTAHMQRDMVFVPRTRDEHCQRFRIPTEKLHEVVQDTPLYAAYYIFTRLLFGWPTYLLTNGTGHDFHEKQPEGRGLGKRNGFLTGINHFNPQSPLFEDKDAKLIFLSDMGILAAAALLCLVGSTYGWISLWKWYVMPYLWVNSWLVSITLLQHTDPSLPHYTPETWTFVRGAAATIDRDFGFIGRHLFHGIIETHVLHHYISTIPFYNADKATEAIKSVMGSHYRAETRMGPLGFLKSLWRNVKMCRWVEPSAEAKGISEGVLFYRNRVGLGPHPKKFGRPAGEHFYPGASISDSALSCFRTVDNKVNQTAWKDNALVLFLSTVYEGQETVVCKRKRPKAVQPYSRPIRTFFGDEAVKEVSIPAIAVDYNYYMNAVDRADHLRANMKTQHRQRRGAGRAIALSFLLKTAISNTFILQRDGQPAWKPYRTLSEWQDALSDALCKEFYDICRQTEPSRKRFCAGDEFTPISQHKWVDRGKRGPCKGCQGLQIRPNSCIY</sequence>
<evidence type="ECO:0000313" key="4">
    <source>
        <dbReference type="Proteomes" id="UP000028045"/>
    </source>
</evidence>
<proteinExistence type="predicted"/>
<dbReference type="CDD" id="cd03507">
    <property type="entry name" value="Delta12-FADS-like"/>
    <property type="match status" value="1"/>
</dbReference>
<dbReference type="GO" id="GO:0016491">
    <property type="term" value="F:oxidoreductase activity"/>
    <property type="evidence" value="ECO:0007669"/>
    <property type="project" value="InterPro"/>
</dbReference>
<dbReference type="InterPro" id="IPR012171">
    <property type="entry name" value="Fatty_acid_desaturase"/>
</dbReference>
<feature type="transmembrane region" description="Helical" evidence="1">
    <location>
        <begin position="295"/>
        <end position="320"/>
    </location>
</feature>
<keyword evidence="4" id="KW-1185">Reference proteome</keyword>
<organism evidence="3 4">
    <name type="scientific">Stachybotrys chartarum (strain CBS 109288 / IBT 7711)</name>
    <name type="common">Toxic black mold</name>
    <name type="synonym">Stilbospora chartarum</name>
    <dbReference type="NCBI Taxonomy" id="1280523"/>
    <lineage>
        <taxon>Eukaryota</taxon>
        <taxon>Fungi</taxon>
        <taxon>Dikarya</taxon>
        <taxon>Ascomycota</taxon>
        <taxon>Pezizomycotina</taxon>
        <taxon>Sordariomycetes</taxon>
        <taxon>Hypocreomycetidae</taxon>
        <taxon>Hypocreales</taxon>
        <taxon>Stachybotryaceae</taxon>
        <taxon>Stachybotrys</taxon>
    </lineage>
</organism>
<accession>A0A084AQ70</accession>
<dbReference type="Pfam" id="PF00487">
    <property type="entry name" value="FA_desaturase"/>
    <property type="match status" value="1"/>
</dbReference>
<feature type="domain" description="Fatty acid desaturase" evidence="2">
    <location>
        <begin position="131"/>
        <end position="418"/>
    </location>
</feature>
<feature type="transmembrane region" description="Helical" evidence="1">
    <location>
        <begin position="129"/>
        <end position="150"/>
    </location>
</feature>
<feature type="transmembrane region" description="Helical" evidence="1">
    <location>
        <begin position="98"/>
        <end position="117"/>
    </location>
</feature>
<keyword evidence="1" id="KW-1133">Transmembrane helix</keyword>
<dbReference type="GO" id="GO:0006629">
    <property type="term" value="P:lipid metabolic process"/>
    <property type="evidence" value="ECO:0007669"/>
    <property type="project" value="InterPro"/>
</dbReference>
<evidence type="ECO:0000259" key="2">
    <source>
        <dbReference type="Pfam" id="PF00487"/>
    </source>
</evidence>
<protein>
    <recommendedName>
        <fullName evidence="2">Fatty acid desaturase domain-containing protein</fullName>
    </recommendedName>
</protein>
<keyword evidence="1" id="KW-0472">Membrane</keyword>
<gene>
    <name evidence="3" type="ORF">S7711_10000</name>
</gene>
<evidence type="ECO:0000256" key="1">
    <source>
        <dbReference type="SAM" id="Phobius"/>
    </source>
</evidence>
<evidence type="ECO:0000313" key="3">
    <source>
        <dbReference type="EMBL" id="KEY67449.1"/>
    </source>
</evidence>
<dbReference type="Proteomes" id="UP000028045">
    <property type="component" value="Unassembled WGS sequence"/>
</dbReference>
<feature type="non-terminal residue" evidence="3">
    <location>
        <position position="689"/>
    </location>
</feature>
<reference evidence="3 4" key="1">
    <citation type="journal article" date="2014" name="BMC Genomics">
        <title>Comparative genome sequencing reveals chemotype-specific gene clusters in the toxigenic black mold Stachybotrys.</title>
        <authorList>
            <person name="Semeiks J."/>
            <person name="Borek D."/>
            <person name="Otwinowski Z."/>
            <person name="Grishin N.V."/>
        </authorList>
    </citation>
    <scope>NUCLEOTIDE SEQUENCE [LARGE SCALE GENOMIC DNA]</scope>
    <source>
        <strain evidence="4">CBS 109288 / IBT 7711</strain>
    </source>
</reference>
<dbReference type="AlphaFoldDB" id="A0A084AQ70"/>
<keyword evidence="1" id="KW-0812">Transmembrane</keyword>
<dbReference type="HOGENOM" id="CLU_399883_0_0_1"/>
<name>A0A084AQ70_STACB</name>
<dbReference type="PANTHER" id="PTHR32100">
    <property type="entry name" value="OMEGA-6 FATTY ACID DESATURASE, CHLOROPLASTIC"/>
    <property type="match status" value="1"/>
</dbReference>
<dbReference type="EMBL" id="KL648618">
    <property type="protein sequence ID" value="KEY67449.1"/>
    <property type="molecule type" value="Genomic_DNA"/>
</dbReference>
<dbReference type="InterPro" id="IPR005804">
    <property type="entry name" value="FA_desaturase_dom"/>
</dbReference>